<feature type="domain" description="Excalibur calcium-binding" evidence="2">
    <location>
        <begin position="99"/>
        <end position="135"/>
    </location>
</feature>
<gene>
    <name evidence="3" type="ORF">GC106_34740</name>
</gene>
<reference evidence="3 4" key="1">
    <citation type="submission" date="2020-01" db="EMBL/GenBank/DDBJ databases">
        <title>Kibdelosporangium persica a novel Actinomycetes from a hot desert in Iran.</title>
        <authorList>
            <person name="Safaei N."/>
            <person name="Zaburannyi N."/>
            <person name="Mueller R."/>
            <person name="Wink J."/>
        </authorList>
    </citation>
    <scope>NUCLEOTIDE SEQUENCE [LARGE SCALE GENOMIC DNA]</scope>
    <source>
        <strain evidence="3 4">4NS15</strain>
    </source>
</reference>
<proteinExistence type="predicted"/>
<dbReference type="InterPro" id="IPR005543">
    <property type="entry name" value="PASTA_dom"/>
</dbReference>
<feature type="region of interest" description="Disordered" evidence="1">
    <location>
        <begin position="50"/>
        <end position="135"/>
    </location>
</feature>
<organism evidence="3 4">
    <name type="scientific">Kibdelosporangium persicum</name>
    <dbReference type="NCBI Taxonomy" id="2698649"/>
    <lineage>
        <taxon>Bacteria</taxon>
        <taxon>Bacillati</taxon>
        <taxon>Actinomycetota</taxon>
        <taxon>Actinomycetes</taxon>
        <taxon>Pseudonocardiales</taxon>
        <taxon>Pseudonocardiaceae</taxon>
        <taxon>Kibdelosporangium</taxon>
    </lineage>
</organism>
<protein>
    <submittedName>
        <fullName evidence="3">Excalibur calcium-binding domain-containing protein</fullName>
    </submittedName>
</protein>
<dbReference type="InterPro" id="IPR008613">
    <property type="entry name" value="Excalibur_Ca-bd_domain"/>
</dbReference>
<dbReference type="SMART" id="SM00894">
    <property type="entry name" value="Excalibur"/>
    <property type="match status" value="1"/>
</dbReference>
<accession>A0ABX2F523</accession>
<evidence type="ECO:0000259" key="2">
    <source>
        <dbReference type="SMART" id="SM00894"/>
    </source>
</evidence>
<name>A0ABX2F523_9PSEU</name>
<feature type="compositionally biased region" description="Low complexity" evidence="1">
    <location>
        <begin position="50"/>
        <end position="59"/>
    </location>
</feature>
<keyword evidence="4" id="KW-1185">Reference proteome</keyword>
<dbReference type="EMBL" id="JAAATY010000009">
    <property type="protein sequence ID" value="NRN66254.1"/>
    <property type="molecule type" value="Genomic_DNA"/>
</dbReference>
<dbReference type="CDD" id="cd06577">
    <property type="entry name" value="PASTA_pknB"/>
    <property type="match status" value="1"/>
</dbReference>
<evidence type="ECO:0000313" key="3">
    <source>
        <dbReference type="EMBL" id="NRN66254.1"/>
    </source>
</evidence>
<comment type="caution">
    <text evidence="3">The sequence shown here is derived from an EMBL/GenBank/DDBJ whole genome shotgun (WGS) entry which is preliminary data.</text>
</comment>
<dbReference type="RefSeq" id="WP_173131917.1">
    <property type="nucleotide sequence ID" value="NZ_CBCSGW010000056.1"/>
</dbReference>
<dbReference type="Proteomes" id="UP000763557">
    <property type="component" value="Unassembled WGS sequence"/>
</dbReference>
<evidence type="ECO:0000256" key="1">
    <source>
        <dbReference type="SAM" id="MobiDB-lite"/>
    </source>
</evidence>
<sequence>MTLPLDLAGKTAAKVEQELRALGFTALRYLGPNGAPVTVDSTWTVVSVDGAGSSVSPDSEVTIRVDKPVPPPPPKTTPKVTPKPAPPRTEEPAPPVTAYYKNCTAARAAGAAPVHRGDPGYGRHLDRDGDGVGCE</sequence>
<feature type="compositionally biased region" description="Basic and acidic residues" evidence="1">
    <location>
        <begin position="115"/>
        <end position="135"/>
    </location>
</feature>
<dbReference type="Gene3D" id="3.30.10.20">
    <property type="match status" value="1"/>
</dbReference>
<evidence type="ECO:0000313" key="4">
    <source>
        <dbReference type="Proteomes" id="UP000763557"/>
    </source>
</evidence>
<dbReference type="Pfam" id="PF05901">
    <property type="entry name" value="Excalibur"/>
    <property type="match status" value="1"/>
</dbReference>
<feature type="compositionally biased region" description="Pro residues" evidence="1">
    <location>
        <begin position="68"/>
        <end position="95"/>
    </location>
</feature>